<protein>
    <submittedName>
        <fullName evidence="2">Putative lipoprotein</fullName>
    </submittedName>
</protein>
<dbReference type="RefSeq" id="WP_176487452.1">
    <property type="nucleotide sequence ID" value="NZ_BLXO01000001.1"/>
</dbReference>
<name>A0A6L2ZLS6_9ENTR</name>
<proteinExistence type="predicted"/>
<reference evidence="2 3" key="1">
    <citation type="submission" date="2020-06" db="EMBL/GenBank/DDBJ databases">
        <title>The genome sequence of Candidatus Regiella insecticola strain Tut.</title>
        <authorList>
            <person name="Nikoh N."/>
            <person name="Tsuchida T."/>
            <person name="Koga R."/>
            <person name="Oshima K."/>
            <person name="Hattori M."/>
            <person name="Fukatsu T."/>
        </authorList>
    </citation>
    <scope>NUCLEOTIDE SEQUENCE [LARGE SCALE GENOMIC DNA]</scope>
    <source>
        <strain evidence="2 3">Tut</strain>
    </source>
</reference>
<organism evidence="2 3">
    <name type="scientific">Candidatus Regiella insecticola</name>
    <dbReference type="NCBI Taxonomy" id="138073"/>
    <lineage>
        <taxon>Bacteria</taxon>
        <taxon>Pseudomonadati</taxon>
        <taxon>Pseudomonadota</taxon>
        <taxon>Gammaproteobacteria</taxon>
        <taxon>Enterobacterales</taxon>
        <taxon>Enterobacteriaceae</taxon>
        <taxon>aphid secondary symbionts</taxon>
        <taxon>Candidatus Regiella</taxon>
    </lineage>
</organism>
<dbReference type="EMBL" id="BLXO01000001">
    <property type="protein sequence ID" value="GFN45686.1"/>
    <property type="molecule type" value="Genomic_DNA"/>
</dbReference>
<evidence type="ECO:0000313" key="2">
    <source>
        <dbReference type="EMBL" id="GFN45686.1"/>
    </source>
</evidence>
<gene>
    <name evidence="2" type="primary">kikA</name>
    <name evidence="2" type="ORF">RINTU1_09470</name>
</gene>
<evidence type="ECO:0000313" key="3">
    <source>
        <dbReference type="Proteomes" id="UP000504714"/>
    </source>
</evidence>
<sequence>MKRSLLLAFFLSSFSLAVQADDACQVVLCMFGKMEKSAVSECGSAEKEFFNINVFEDDDDDDDEKFDAEKTLEKRQEFLQQCKDADKDTISKILDNFGRKQGSKE</sequence>
<evidence type="ECO:0000256" key="1">
    <source>
        <dbReference type="SAM" id="SignalP"/>
    </source>
</evidence>
<feature type="signal peptide" evidence="1">
    <location>
        <begin position="1"/>
        <end position="20"/>
    </location>
</feature>
<dbReference type="Proteomes" id="UP000504714">
    <property type="component" value="Unassembled WGS sequence"/>
</dbReference>
<comment type="caution">
    <text evidence="2">The sequence shown here is derived from an EMBL/GenBank/DDBJ whole genome shotgun (WGS) entry which is preliminary data.</text>
</comment>
<dbReference type="AlphaFoldDB" id="A0A6L2ZLS6"/>
<feature type="chain" id="PRO_5026802219" evidence="1">
    <location>
        <begin position="21"/>
        <end position="105"/>
    </location>
</feature>
<keyword evidence="1" id="KW-0732">Signal</keyword>
<accession>A0A6L2ZLS6</accession>
<keyword evidence="2" id="KW-0449">Lipoprotein</keyword>